<feature type="compositionally biased region" description="Polar residues" evidence="7">
    <location>
        <begin position="619"/>
        <end position="632"/>
    </location>
</feature>
<dbReference type="GO" id="GO:0000045">
    <property type="term" value="P:autophagosome assembly"/>
    <property type="evidence" value="ECO:0007669"/>
    <property type="project" value="TreeGrafter"/>
</dbReference>
<keyword evidence="2" id="KW-0808">Transferase</keyword>
<dbReference type="FunFam" id="1.10.510.10:FF:000571">
    <property type="entry name" value="Maternal embryonic leucine zipper kinase"/>
    <property type="match status" value="1"/>
</dbReference>
<dbReference type="STRING" id="312017.Q23WW0"/>
<organism evidence="9 10">
    <name type="scientific">Tetrahymena thermophila (strain SB210)</name>
    <dbReference type="NCBI Taxonomy" id="312017"/>
    <lineage>
        <taxon>Eukaryota</taxon>
        <taxon>Sar</taxon>
        <taxon>Alveolata</taxon>
        <taxon>Ciliophora</taxon>
        <taxon>Intramacronucleata</taxon>
        <taxon>Oligohymenophorea</taxon>
        <taxon>Hymenostomatida</taxon>
        <taxon>Tetrahymenina</taxon>
        <taxon>Tetrahymenidae</taxon>
        <taxon>Tetrahymena</taxon>
    </lineage>
</organism>
<dbReference type="InterPro" id="IPR008271">
    <property type="entry name" value="Ser/Thr_kinase_AS"/>
</dbReference>
<dbReference type="InParanoid" id="Q23WW0"/>
<protein>
    <submittedName>
        <fullName evidence="9">Serine/Threonine kinase domain protein</fullName>
    </submittedName>
</protein>
<dbReference type="GeneID" id="7823812"/>
<evidence type="ECO:0000256" key="6">
    <source>
        <dbReference type="PROSITE-ProRule" id="PRU10141"/>
    </source>
</evidence>
<dbReference type="InterPro" id="IPR000719">
    <property type="entry name" value="Prot_kinase_dom"/>
</dbReference>
<dbReference type="InterPro" id="IPR045269">
    <property type="entry name" value="Atg1-like"/>
</dbReference>
<feature type="compositionally biased region" description="Low complexity" evidence="7">
    <location>
        <begin position="12"/>
        <end position="24"/>
    </location>
</feature>
<dbReference type="GO" id="GO:0005524">
    <property type="term" value="F:ATP binding"/>
    <property type="evidence" value="ECO:0007669"/>
    <property type="project" value="UniProtKB-UniRule"/>
</dbReference>
<dbReference type="PANTHER" id="PTHR24348">
    <property type="entry name" value="SERINE/THREONINE-PROTEIN KINASE UNC-51-RELATED"/>
    <property type="match status" value="1"/>
</dbReference>
<proteinExistence type="predicted"/>
<feature type="domain" description="Protein kinase" evidence="8">
    <location>
        <begin position="48"/>
        <end position="311"/>
    </location>
</feature>
<keyword evidence="5 6" id="KW-0067">ATP-binding</keyword>
<dbReference type="SMART" id="SM00220">
    <property type="entry name" value="S_TKc"/>
    <property type="match status" value="1"/>
</dbReference>
<name>Q23WW0_TETTS</name>
<reference evidence="10" key="1">
    <citation type="journal article" date="2006" name="PLoS Biol.">
        <title>Macronuclear genome sequence of the ciliate Tetrahymena thermophila, a model eukaryote.</title>
        <authorList>
            <person name="Eisen J.A."/>
            <person name="Coyne R.S."/>
            <person name="Wu M."/>
            <person name="Wu D."/>
            <person name="Thiagarajan M."/>
            <person name="Wortman J.R."/>
            <person name="Badger J.H."/>
            <person name="Ren Q."/>
            <person name="Amedeo P."/>
            <person name="Jones K.M."/>
            <person name="Tallon L.J."/>
            <person name="Delcher A.L."/>
            <person name="Salzberg S.L."/>
            <person name="Silva J.C."/>
            <person name="Haas B.J."/>
            <person name="Majoros W.H."/>
            <person name="Farzad M."/>
            <person name="Carlton J.M."/>
            <person name="Smith R.K. Jr."/>
            <person name="Garg J."/>
            <person name="Pearlman R.E."/>
            <person name="Karrer K.M."/>
            <person name="Sun L."/>
            <person name="Manning G."/>
            <person name="Elde N.C."/>
            <person name="Turkewitz A.P."/>
            <person name="Asai D.J."/>
            <person name="Wilkes D.E."/>
            <person name="Wang Y."/>
            <person name="Cai H."/>
            <person name="Collins K."/>
            <person name="Stewart B.A."/>
            <person name="Lee S.R."/>
            <person name="Wilamowska K."/>
            <person name="Weinberg Z."/>
            <person name="Ruzzo W.L."/>
            <person name="Wloga D."/>
            <person name="Gaertig J."/>
            <person name="Frankel J."/>
            <person name="Tsao C.-C."/>
            <person name="Gorovsky M.A."/>
            <person name="Keeling P.J."/>
            <person name="Waller R.F."/>
            <person name="Patron N.J."/>
            <person name="Cherry J.M."/>
            <person name="Stover N.A."/>
            <person name="Krieger C.J."/>
            <person name="del Toro C."/>
            <person name="Ryder H.F."/>
            <person name="Williamson S.C."/>
            <person name="Barbeau R.A."/>
            <person name="Hamilton E.P."/>
            <person name="Orias E."/>
        </authorList>
    </citation>
    <scope>NUCLEOTIDE SEQUENCE [LARGE SCALE GENOMIC DNA]</scope>
    <source>
        <strain evidence="10">SB210</strain>
    </source>
</reference>
<dbReference type="Proteomes" id="UP000009168">
    <property type="component" value="Unassembled WGS sequence"/>
</dbReference>
<gene>
    <name evidence="9" type="ORF">TTHERM_00775960</name>
</gene>
<dbReference type="GO" id="GO:0016020">
    <property type="term" value="C:membrane"/>
    <property type="evidence" value="ECO:0007669"/>
    <property type="project" value="TreeGrafter"/>
</dbReference>
<evidence type="ECO:0000256" key="3">
    <source>
        <dbReference type="ARBA" id="ARBA00022741"/>
    </source>
</evidence>
<sequence>MNPDQQAKQDKQAAQQQKMQKQGASVECKASEQGEQNELGGKQIQDFYITKQNLGKGAFGSVFIAYRLTKEGKKNGKFAAKVIQLTTLNDKEIIQLTREIEILKTIRHDNIVKMEHVTRTKNNLYLFLEYIKDGDLSKYLENKRRLSQEETVFFFRQIVNGFKELYKRNIIHRDIKPENILLEKKENHKRLLISDFGFARVVNQDQMNKQIEQTPVGSLKYMAPQILGIINFSCKCDVWSLGVMIYELLYGYPPWMDDTYQRLLNRILSQPLTFPENVQIIPELKELLRRMMTIDEEQRISWDEIFLHPLMNEEYEFYSKFKQTESYIQSSMKEIYIEADLKLALQASLTQTQNDDQLQDLKKQVCEYLSYQRKLMIFLTYLINEIIKFQTFSSFEISKVIYHKTLLLLQKQQQIIREEVQAILNAEQITSNIEFLQQSQLEKLKDSECFKYFSQLKQKDDDNVMPFFIQMFTNSARYLDTHQEEEFVKILKQKLKLKDEIFTQNHESILSQFIVGVMTSISKKQNKYHEIIQCLICCINCREYQKQLLWDQNAKSQNQQLYSVIKAIKTSDLKVLEQKANEYFHQLQPCENSPLRDSSESQGTAQDKIIMSQEHKNISMLNSSNGKSDFKK</sequence>
<evidence type="ECO:0000256" key="2">
    <source>
        <dbReference type="ARBA" id="ARBA00022679"/>
    </source>
</evidence>
<dbReference type="eggNOG" id="KOG0595">
    <property type="taxonomic scope" value="Eukaryota"/>
</dbReference>
<keyword evidence="10" id="KW-1185">Reference proteome</keyword>
<evidence type="ECO:0000256" key="4">
    <source>
        <dbReference type="ARBA" id="ARBA00022777"/>
    </source>
</evidence>
<feature type="region of interest" description="Disordered" evidence="7">
    <location>
        <begin position="1"/>
        <end position="35"/>
    </location>
</feature>
<dbReference type="AlphaFoldDB" id="Q23WW0"/>
<evidence type="ECO:0000256" key="5">
    <source>
        <dbReference type="ARBA" id="ARBA00022840"/>
    </source>
</evidence>
<evidence type="ECO:0000313" key="10">
    <source>
        <dbReference type="Proteomes" id="UP000009168"/>
    </source>
</evidence>
<comment type="subunit">
    <text evidence="1">Monomer.</text>
</comment>
<evidence type="ECO:0000256" key="1">
    <source>
        <dbReference type="ARBA" id="ARBA00011245"/>
    </source>
</evidence>
<dbReference type="GO" id="GO:0004674">
    <property type="term" value="F:protein serine/threonine kinase activity"/>
    <property type="evidence" value="ECO:0007669"/>
    <property type="project" value="InterPro"/>
</dbReference>
<dbReference type="KEGG" id="tet:TTHERM_00775960"/>
<dbReference type="PROSITE" id="PS50011">
    <property type="entry name" value="PROTEIN_KINASE_DOM"/>
    <property type="match status" value="1"/>
</dbReference>
<dbReference type="GO" id="GO:0000407">
    <property type="term" value="C:phagophore assembly site"/>
    <property type="evidence" value="ECO:0007669"/>
    <property type="project" value="TreeGrafter"/>
</dbReference>
<accession>Q23WW0</accession>
<evidence type="ECO:0000313" key="9">
    <source>
        <dbReference type="EMBL" id="EAS00985.2"/>
    </source>
</evidence>
<evidence type="ECO:0000256" key="7">
    <source>
        <dbReference type="SAM" id="MobiDB-lite"/>
    </source>
</evidence>
<dbReference type="PROSITE" id="PS00108">
    <property type="entry name" value="PROTEIN_KINASE_ST"/>
    <property type="match status" value="1"/>
</dbReference>
<dbReference type="GO" id="GO:0005829">
    <property type="term" value="C:cytosol"/>
    <property type="evidence" value="ECO:0007669"/>
    <property type="project" value="TreeGrafter"/>
</dbReference>
<dbReference type="Pfam" id="PF00069">
    <property type="entry name" value="Pkinase"/>
    <property type="match status" value="1"/>
</dbReference>
<keyword evidence="4 9" id="KW-0418">Kinase</keyword>
<dbReference type="GO" id="GO:0010506">
    <property type="term" value="P:regulation of autophagy"/>
    <property type="evidence" value="ECO:0007669"/>
    <property type="project" value="InterPro"/>
</dbReference>
<keyword evidence="3 6" id="KW-0547">Nucleotide-binding</keyword>
<dbReference type="PANTHER" id="PTHR24348:SF22">
    <property type="entry name" value="NON-SPECIFIC SERINE_THREONINE PROTEIN KINASE"/>
    <property type="match status" value="1"/>
</dbReference>
<dbReference type="Gene3D" id="1.10.510.10">
    <property type="entry name" value="Transferase(Phosphotransferase) domain 1"/>
    <property type="match status" value="1"/>
</dbReference>
<dbReference type="InterPro" id="IPR017441">
    <property type="entry name" value="Protein_kinase_ATP_BS"/>
</dbReference>
<feature type="region of interest" description="Disordered" evidence="7">
    <location>
        <begin position="590"/>
        <end position="632"/>
    </location>
</feature>
<dbReference type="EMBL" id="GG662606">
    <property type="protein sequence ID" value="EAS00985.2"/>
    <property type="molecule type" value="Genomic_DNA"/>
</dbReference>
<dbReference type="HOGENOM" id="CLU_461949_0_0_1"/>
<evidence type="ECO:0000259" key="8">
    <source>
        <dbReference type="PROSITE" id="PS50011"/>
    </source>
</evidence>
<dbReference type="PROSITE" id="PS00107">
    <property type="entry name" value="PROTEIN_KINASE_ATP"/>
    <property type="match status" value="1"/>
</dbReference>
<dbReference type="GO" id="GO:0005776">
    <property type="term" value="C:autophagosome"/>
    <property type="evidence" value="ECO:0007669"/>
    <property type="project" value="TreeGrafter"/>
</dbReference>
<dbReference type="RefSeq" id="XP_001021230.2">
    <property type="nucleotide sequence ID" value="XM_001021230.2"/>
</dbReference>
<dbReference type="InterPro" id="IPR011009">
    <property type="entry name" value="Kinase-like_dom_sf"/>
</dbReference>
<dbReference type="SUPFAM" id="SSF56112">
    <property type="entry name" value="Protein kinase-like (PK-like)"/>
    <property type="match status" value="1"/>
</dbReference>
<feature type="binding site" evidence="6">
    <location>
        <position position="81"/>
    </location>
    <ligand>
        <name>ATP</name>
        <dbReference type="ChEBI" id="CHEBI:30616"/>
    </ligand>
</feature>